<sequence length="145" mass="16831">MKKYIILVLIFLVSCKSANMSSVEKINFDKSSYEVSFNQKNYDKKIILEGQKIAEYRFFLKDSSVVFFSITNSGSELINDFLSPKDFILLLDEVNLEKEFTNKGKSYLLLKRDELVFGFANLDTVKSKEMKALLENNVKRLSKNR</sequence>
<evidence type="ECO:0000313" key="2">
    <source>
        <dbReference type="EMBL" id="MCW1146631.1"/>
    </source>
</evidence>
<evidence type="ECO:0000313" key="3">
    <source>
        <dbReference type="Proteomes" id="UP001165677"/>
    </source>
</evidence>
<dbReference type="Proteomes" id="UP001165677">
    <property type="component" value="Unassembled WGS sequence"/>
</dbReference>
<keyword evidence="1" id="KW-0732">Signal</keyword>
<comment type="caution">
    <text evidence="2">The sequence shown here is derived from an EMBL/GenBank/DDBJ whole genome shotgun (WGS) entry which is preliminary data.</text>
</comment>
<reference evidence="2" key="1">
    <citation type="submission" date="2022-10" db="EMBL/GenBank/DDBJ databases">
        <title>Flavobacterium sp. nov., a bacterium isolated from lake sediment.</title>
        <authorList>
            <person name="Qu J.-H."/>
        </authorList>
    </citation>
    <scope>NUCLEOTIDE SEQUENCE</scope>
    <source>
        <strain evidence="2">TH16-21</strain>
    </source>
</reference>
<keyword evidence="3" id="KW-1185">Reference proteome</keyword>
<protein>
    <recommendedName>
        <fullName evidence="4">Lipoprotein</fullName>
    </recommendedName>
</protein>
<dbReference type="PROSITE" id="PS51257">
    <property type="entry name" value="PROKAR_LIPOPROTEIN"/>
    <property type="match status" value="1"/>
</dbReference>
<evidence type="ECO:0000256" key="1">
    <source>
        <dbReference type="SAM" id="SignalP"/>
    </source>
</evidence>
<feature type="chain" id="PRO_5047333234" description="Lipoprotein" evidence="1">
    <location>
        <begin position="21"/>
        <end position="145"/>
    </location>
</feature>
<organism evidence="2 3">
    <name type="scientific">Flavobacterium lacisediminis</name>
    <dbReference type="NCBI Taxonomy" id="2989705"/>
    <lineage>
        <taxon>Bacteria</taxon>
        <taxon>Pseudomonadati</taxon>
        <taxon>Bacteroidota</taxon>
        <taxon>Flavobacteriia</taxon>
        <taxon>Flavobacteriales</taxon>
        <taxon>Flavobacteriaceae</taxon>
        <taxon>Flavobacterium</taxon>
    </lineage>
</organism>
<gene>
    <name evidence="2" type="ORF">OJ995_00150</name>
</gene>
<name>A0ABT3EDH9_9FLAO</name>
<accession>A0ABT3EDH9</accession>
<dbReference type="RefSeq" id="WP_264367594.1">
    <property type="nucleotide sequence ID" value="NZ_JAPCIO010000001.1"/>
</dbReference>
<feature type="signal peptide" evidence="1">
    <location>
        <begin position="1"/>
        <end position="20"/>
    </location>
</feature>
<dbReference type="EMBL" id="JAPCIO010000001">
    <property type="protein sequence ID" value="MCW1146631.1"/>
    <property type="molecule type" value="Genomic_DNA"/>
</dbReference>
<proteinExistence type="predicted"/>
<evidence type="ECO:0008006" key="4">
    <source>
        <dbReference type="Google" id="ProtNLM"/>
    </source>
</evidence>